<dbReference type="Gene3D" id="2.70.210.12">
    <property type="entry name" value="GTP1/OBG domain"/>
    <property type="match status" value="1"/>
</dbReference>
<accession>A0A2U3DC21</accession>
<keyword evidence="3 9" id="KW-0963">Cytoplasm</keyword>
<comment type="subcellular location">
    <subcellularLocation>
        <location evidence="9">Cytoplasm</location>
    </subcellularLocation>
</comment>
<evidence type="ECO:0000256" key="8">
    <source>
        <dbReference type="ARBA" id="ARBA00023134"/>
    </source>
</evidence>
<dbReference type="InterPro" id="IPR036726">
    <property type="entry name" value="GTP1_OBG_dom_sf"/>
</dbReference>
<dbReference type="PIRSF" id="PIRSF002401">
    <property type="entry name" value="GTP_bd_Obg/CgtA"/>
    <property type="match status" value="1"/>
</dbReference>
<comment type="function">
    <text evidence="9">An essential GTPase which binds GTP, GDP and possibly (p)ppGpp with moderate affinity, with high nucleotide exchange rates and a fairly low GTP hydrolysis rate. Plays a role in control of the cell cycle, stress response, ribosome biogenesis and in those bacteria that undergo differentiation, in morphogenesis control.</text>
</comment>
<evidence type="ECO:0000259" key="10">
    <source>
        <dbReference type="PROSITE" id="PS51710"/>
    </source>
</evidence>
<dbReference type="CDD" id="cd01898">
    <property type="entry name" value="Obg"/>
    <property type="match status" value="1"/>
</dbReference>
<dbReference type="HAMAP" id="MF_01454">
    <property type="entry name" value="GTPase_Obg"/>
    <property type="match status" value="1"/>
</dbReference>
<dbReference type="InterPro" id="IPR015349">
    <property type="entry name" value="OCT_dom"/>
</dbReference>
<feature type="binding site" evidence="9">
    <location>
        <begin position="165"/>
        <end position="172"/>
    </location>
    <ligand>
        <name>GTP</name>
        <dbReference type="ChEBI" id="CHEBI:37565"/>
    </ligand>
</feature>
<dbReference type="GO" id="GO:0005737">
    <property type="term" value="C:cytoplasm"/>
    <property type="evidence" value="ECO:0007669"/>
    <property type="project" value="UniProtKB-SubCell"/>
</dbReference>
<evidence type="ECO:0000256" key="4">
    <source>
        <dbReference type="ARBA" id="ARBA00022723"/>
    </source>
</evidence>
<dbReference type="PRINTS" id="PR00326">
    <property type="entry name" value="GTP1OBG"/>
</dbReference>
<dbReference type="SUPFAM" id="SSF52540">
    <property type="entry name" value="P-loop containing nucleoside triphosphate hydrolases"/>
    <property type="match status" value="1"/>
</dbReference>
<dbReference type="NCBIfam" id="TIGR03595">
    <property type="entry name" value="Obg_CgtA_exten"/>
    <property type="match status" value="1"/>
</dbReference>
<comment type="cofactor">
    <cofactor evidence="1 9">
        <name>Mg(2+)</name>
        <dbReference type="ChEBI" id="CHEBI:18420"/>
    </cofactor>
</comment>
<sequence length="425" mass="46549">MFVDVAKIEVKAGDGGNGMVAYRREKYVPMGGPAGGDGGRGGDVVFIVDPGLRTLMDFRYQRHFRAKAGENGRPKNQHGANAEDLLVKVPPGTVVRDAQTQDLIADLTEIGQRAVIAKGGRGGRGNVRFATAKNKAPDMAERGEPGEVKEVLLELRLIADAGLVGFPSVGKSTLLSVVSAARPKIASYHFTTLSPHLGVVSLGDERSFVLADLPGLIEGAHEGQGLGHEFLRHVERTKVLVHVVDMAATEDRDPVSDYYAILHELKEYNPLLVERKQVVVANKMDLPGAQEHLVLFQQKVKDVEIYPISAITRDGIDVLMHRIAELLDQIQVEESNKMDFAEAEVVYRARGPRLTFTIDRDGNVFVVESAELDKLVAMTNFDQYDAVKRFQTILRRSGVDDALRAAGAKDGDVIRVGDMEFDFVE</sequence>
<dbReference type="NCBIfam" id="TIGR02729">
    <property type="entry name" value="Obg_CgtA"/>
    <property type="match status" value="1"/>
</dbReference>
<dbReference type="GO" id="GO:0042254">
    <property type="term" value="P:ribosome biogenesis"/>
    <property type="evidence" value="ECO:0007669"/>
    <property type="project" value="UniProtKB-UniRule"/>
</dbReference>
<feature type="binding site" evidence="9">
    <location>
        <position position="192"/>
    </location>
    <ligand>
        <name>Mg(2+)</name>
        <dbReference type="ChEBI" id="CHEBI:18420"/>
    </ligand>
</feature>
<feature type="binding site" evidence="9">
    <location>
        <position position="172"/>
    </location>
    <ligand>
        <name>Mg(2+)</name>
        <dbReference type="ChEBI" id="CHEBI:18420"/>
    </ligand>
</feature>
<evidence type="ECO:0000256" key="5">
    <source>
        <dbReference type="ARBA" id="ARBA00022741"/>
    </source>
</evidence>
<feature type="binding site" evidence="9">
    <location>
        <begin position="282"/>
        <end position="285"/>
    </location>
    <ligand>
        <name>GTP</name>
        <dbReference type="ChEBI" id="CHEBI:37565"/>
    </ligand>
</feature>
<dbReference type="PANTHER" id="PTHR11702">
    <property type="entry name" value="DEVELOPMENTALLY REGULATED GTP-BINDING PROTEIN-RELATED"/>
    <property type="match status" value="1"/>
</dbReference>
<dbReference type="InterPro" id="IPR045086">
    <property type="entry name" value="OBG_GTPase"/>
</dbReference>
<dbReference type="NCBIfam" id="NF008956">
    <property type="entry name" value="PRK12299.1"/>
    <property type="match status" value="1"/>
</dbReference>
<dbReference type="GO" id="GO:0003924">
    <property type="term" value="F:GTPase activity"/>
    <property type="evidence" value="ECO:0007669"/>
    <property type="project" value="UniProtKB-UniRule"/>
</dbReference>
<dbReference type="PROSITE" id="PS51883">
    <property type="entry name" value="OBG"/>
    <property type="match status" value="1"/>
</dbReference>
<dbReference type="EC" id="3.6.5.-" evidence="9"/>
<evidence type="ECO:0000313" key="14">
    <source>
        <dbReference type="Proteomes" id="UP000245380"/>
    </source>
</evidence>
<name>A0A2U3DC21_SULT2</name>
<evidence type="ECO:0000256" key="3">
    <source>
        <dbReference type="ARBA" id="ARBA00022490"/>
    </source>
</evidence>
<dbReference type="Pfam" id="PF01926">
    <property type="entry name" value="MMR_HSR1"/>
    <property type="match status" value="1"/>
</dbReference>
<dbReference type="RefSeq" id="WP_109429409.1">
    <property type="nucleotide sequence ID" value="NZ_MPDK01000002.1"/>
</dbReference>
<dbReference type="PROSITE" id="PS00905">
    <property type="entry name" value="GTP1_OBG"/>
    <property type="match status" value="1"/>
</dbReference>
<feature type="binding site" evidence="9">
    <location>
        <begin position="309"/>
        <end position="311"/>
    </location>
    <ligand>
        <name>GTP</name>
        <dbReference type="ChEBI" id="CHEBI:37565"/>
    </ligand>
</feature>
<keyword evidence="7 9" id="KW-0460">Magnesium</keyword>
<feature type="binding site" evidence="9">
    <location>
        <begin position="190"/>
        <end position="194"/>
    </location>
    <ligand>
        <name>GTP</name>
        <dbReference type="ChEBI" id="CHEBI:37565"/>
    </ligand>
</feature>
<keyword evidence="5 9" id="KW-0547">Nucleotide-binding</keyword>
<proteinExistence type="inferred from homology"/>
<evidence type="ECO:0000256" key="2">
    <source>
        <dbReference type="ARBA" id="ARBA00007699"/>
    </source>
</evidence>
<comment type="caution">
    <text evidence="13">The sequence shown here is derived from an EMBL/GenBank/DDBJ whole genome shotgun (WGS) entry which is preliminary data.</text>
</comment>
<dbReference type="NCBIfam" id="NF008954">
    <property type="entry name" value="PRK12296.1"/>
    <property type="match status" value="1"/>
</dbReference>
<dbReference type="Pfam" id="PF01018">
    <property type="entry name" value="GTP1_OBG"/>
    <property type="match status" value="1"/>
</dbReference>
<dbReference type="InterPro" id="IPR036346">
    <property type="entry name" value="GTP-bd_prot_GTP1/OBG_C_sf"/>
</dbReference>
<feature type="domain" description="Obg" evidence="12">
    <location>
        <begin position="1"/>
        <end position="158"/>
    </location>
</feature>
<dbReference type="Pfam" id="PF09269">
    <property type="entry name" value="DUF1967"/>
    <property type="match status" value="1"/>
</dbReference>
<evidence type="ECO:0000259" key="11">
    <source>
        <dbReference type="PROSITE" id="PS51881"/>
    </source>
</evidence>
<organism evidence="13 14">
    <name type="scientific">Sulfoacidibacillus thermotolerans</name>
    <name type="common">Acidibacillus sulfuroxidans</name>
    <dbReference type="NCBI Taxonomy" id="1765684"/>
    <lineage>
        <taxon>Bacteria</taxon>
        <taxon>Bacillati</taxon>
        <taxon>Bacillota</taxon>
        <taxon>Bacilli</taxon>
        <taxon>Bacillales</taxon>
        <taxon>Alicyclobacillaceae</taxon>
        <taxon>Sulfoacidibacillus</taxon>
    </lineage>
</organism>
<dbReference type="GO" id="GO:0005525">
    <property type="term" value="F:GTP binding"/>
    <property type="evidence" value="ECO:0007669"/>
    <property type="project" value="UniProtKB-UniRule"/>
</dbReference>
<dbReference type="InterPro" id="IPR031167">
    <property type="entry name" value="G_OBG"/>
</dbReference>
<keyword evidence="8 9" id="KW-0342">GTP-binding</keyword>
<feature type="binding site" evidence="9">
    <location>
        <begin position="212"/>
        <end position="215"/>
    </location>
    <ligand>
        <name>GTP</name>
        <dbReference type="ChEBI" id="CHEBI:37565"/>
    </ligand>
</feature>
<dbReference type="Gene3D" id="3.30.300.350">
    <property type="entry name" value="GTP-binding protein OBG, C-terminal domain"/>
    <property type="match status" value="1"/>
</dbReference>
<feature type="domain" description="OBG-type G" evidence="10">
    <location>
        <begin position="159"/>
        <end position="328"/>
    </location>
</feature>
<dbReference type="Gene3D" id="3.40.50.300">
    <property type="entry name" value="P-loop containing nucleotide triphosphate hydrolases"/>
    <property type="match status" value="1"/>
</dbReference>
<evidence type="ECO:0000313" key="13">
    <source>
        <dbReference type="EMBL" id="PWI58816.1"/>
    </source>
</evidence>
<evidence type="ECO:0000259" key="12">
    <source>
        <dbReference type="PROSITE" id="PS51883"/>
    </source>
</evidence>
<dbReference type="SUPFAM" id="SSF102741">
    <property type="entry name" value="Obg GTP-binding protein C-terminal domain"/>
    <property type="match status" value="1"/>
</dbReference>
<feature type="domain" description="OCT" evidence="11">
    <location>
        <begin position="346"/>
        <end position="425"/>
    </location>
</feature>
<reference evidence="13 14" key="1">
    <citation type="submission" date="2016-11" db="EMBL/GenBank/DDBJ databases">
        <title>Comparative genomics of Acidibacillus ferroxidans species.</title>
        <authorList>
            <person name="Oliveira G."/>
            <person name="Nunes G."/>
            <person name="Oliveira R."/>
            <person name="Araujo F."/>
            <person name="Salim A."/>
            <person name="Scholte L."/>
            <person name="Morais D."/>
            <person name="Nancucheo I."/>
            <person name="Johnson D.B."/>
            <person name="Grail B."/>
            <person name="Bittencourt J."/>
            <person name="Valadares R."/>
        </authorList>
    </citation>
    <scope>NUCLEOTIDE SEQUENCE [LARGE SCALE GENOMIC DNA]</scope>
    <source>
        <strain evidence="13 14">Y002</strain>
    </source>
</reference>
<gene>
    <name evidence="9" type="primary">obg</name>
    <name evidence="13" type="ORF">BM613_01615</name>
</gene>
<dbReference type="NCBIfam" id="NF008955">
    <property type="entry name" value="PRK12297.1"/>
    <property type="match status" value="1"/>
</dbReference>
<keyword evidence="6 9" id="KW-0378">Hydrolase</keyword>
<evidence type="ECO:0000256" key="7">
    <source>
        <dbReference type="ARBA" id="ARBA00022842"/>
    </source>
</evidence>
<dbReference type="InterPro" id="IPR014100">
    <property type="entry name" value="GTP-bd_Obg/CgtA"/>
</dbReference>
<dbReference type="FunFam" id="2.70.210.12:FF:000001">
    <property type="entry name" value="GTPase Obg"/>
    <property type="match status" value="1"/>
</dbReference>
<dbReference type="AlphaFoldDB" id="A0A2U3DC21"/>
<dbReference type="PANTHER" id="PTHR11702:SF31">
    <property type="entry name" value="MITOCHONDRIAL RIBOSOME-ASSOCIATED GTPASE 2"/>
    <property type="match status" value="1"/>
</dbReference>
<comment type="similarity">
    <text evidence="2 9">Belongs to the TRAFAC class OBG-HflX-like GTPase superfamily. OBG GTPase family.</text>
</comment>
<dbReference type="PROSITE" id="PS51881">
    <property type="entry name" value="OCT"/>
    <property type="match status" value="1"/>
</dbReference>
<dbReference type="InterPro" id="IPR006073">
    <property type="entry name" value="GTP-bd"/>
</dbReference>
<keyword evidence="4 9" id="KW-0479">Metal-binding</keyword>
<dbReference type="InterPro" id="IPR006074">
    <property type="entry name" value="GTP1-OBG_CS"/>
</dbReference>
<dbReference type="FunFam" id="3.40.50.300:FF:000515">
    <property type="entry name" value="GTPase Obg"/>
    <property type="match status" value="1"/>
</dbReference>
<dbReference type="Proteomes" id="UP000245380">
    <property type="component" value="Unassembled WGS sequence"/>
</dbReference>
<dbReference type="InterPro" id="IPR006169">
    <property type="entry name" value="GTP1_OBG_dom"/>
</dbReference>
<dbReference type="EMBL" id="MPDK01000002">
    <property type="protein sequence ID" value="PWI58816.1"/>
    <property type="molecule type" value="Genomic_DNA"/>
</dbReference>
<dbReference type="PROSITE" id="PS51710">
    <property type="entry name" value="G_OBG"/>
    <property type="match status" value="1"/>
</dbReference>
<evidence type="ECO:0000256" key="6">
    <source>
        <dbReference type="ARBA" id="ARBA00022801"/>
    </source>
</evidence>
<evidence type="ECO:0000256" key="9">
    <source>
        <dbReference type="HAMAP-Rule" id="MF_01454"/>
    </source>
</evidence>
<evidence type="ECO:0000256" key="1">
    <source>
        <dbReference type="ARBA" id="ARBA00001946"/>
    </source>
</evidence>
<dbReference type="GO" id="GO:0000287">
    <property type="term" value="F:magnesium ion binding"/>
    <property type="evidence" value="ECO:0007669"/>
    <property type="project" value="InterPro"/>
</dbReference>
<comment type="subunit">
    <text evidence="9">Monomer.</text>
</comment>
<protein>
    <recommendedName>
        <fullName evidence="9">GTPase Obg</fullName>
        <ecNumber evidence="9">3.6.5.-</ecNumber>
    </recommendedName>
    <alternativeName>
        <fullName evidence="9">GTP-binding protein Obg</fullName>
    </alternativeName>
</protein>
<dbReference type="SUPFAM" id="SSF82051">
    <property type="entry name" value="Obg GTP-binding protein N-terminal domain"/>
    <property type="match status" value="1"/>
</dbReference>
<dbReference type="InterPro" id="IPR027417">
    <property type="entry name" value="P-loop_NTPase"/>
</dbReference>
<dbReference type="OrthoDB" id="9807318at2"/>
<keyword evidence="14" id="KW-1185">Reference proteome</keyword>